<gene>
    <name evidence="2" type="ORF">DPN68_09310</name>
</gene>
<reference evidence="2 3" key="1">
    <citation type="submission" date="2018-06" db="EMBL/GenBank/DDBJ databases">
        <title>Flavobacterium tibetense sp. nov., isolated from a wetland YonghuCo on Tibetan Plateau.</title>
        <authorList>
            <person name="Xing P."/>
            <person name="Phurbu D."/>
            <person name="Lu H."/>
        </authorList>
    </citation>
    <scope>NUCLEOTIDE SEQUENCE [LARGE SCALE GENOMIC DNA]</scope>
    <source>
        <strain evidence="2 3">YH5</strain>
    </source>
</reference>
<accession>A0A365P074</accession>
<dbReference type="AlphaFoldDB" id="A0A365P074"/>
<dbReference type="Proteomes" id="UP000253319">
    <property type="component" value="Unassembled WGS sequence"/>
</dbReference>
<evidence type="ECO:0000313" key="3">
    <source>
        <dbReference type="Proteomes" id="UP000253319"/>
    </source>
</evidence>
<sequence>MKLSVIIPVYNVEEYVIRCINSVIQNDLESSVYEIIIVDDASPDDSVKIIQSHFHEVANLKIISQKNKGLGGARNTGISHAKGTFLLFLDADDYLVPNTLNQIVNQAIANQLDVLEFGAQGVLENGTICYTLSNSSNSLVLDGMDYYQKVRYANSACNKLYKTEFLKENQLFFEEQLYIEDFEFNTRVFLHAKRMLAVETIVGQFLQSPNSITRNVSLSKKEKMQNDIERVMVITNKMYLKSSNQHAFFKERLGFLTATLIVQMIKNHSDYKTIHSKIEDLKTKKLFFVNHLLFDRSKNLFRIIFLQQLVLLKIVLPLYQFLKNKC</sequence>
<dbReference type="PANTHER" id="PTHR22916:SF3">
    <property type="entry name" value="UDP-GLCNAC:BETAGAL BETA-1,3-N-ACETYLGLUCOSAMINYLTRANSFERASE-LIKE PROTEIN 1"/>
    <property type="match status" value="1"/>
</dbReference>
<dbReference type="OrthoDB" id="396512at2"/>
<dbReference type="RefSeq" id="WP_113989386.1">
    <property type="nucleotide sequence ID" value="NZ_QLST01000011.1"/>
</dbReference>
<name>A0A365P074_9FLAO</name>
<proteinExistence type="predicted"/>
<evidence type="ECO:0000259" key="1">
    <source>
        <dbReference type="Pfam" id="PF00535"/>
    </source>
</evidence>
<dbReference type="Gene3D" id="3.90.550.10">
    <property type="entry name" value="Spore Coat Polysaccharide Biosynthesis Protein SpsA, Chain A"/>
    <property type="match status" value="1"/>
</dbReference>
<dbReference type="PANTHER" id="PTHR22916">
    <property type="entry name" value="GLYCOSYLTRANSFERASE"/>
    <property type="match status" value="1"/>
</dbReference>
<dbReference type="GO" id="GO:0016758">
    <property type="term" value="F:hexosyltransferase activity"/>
    <property type="evidence" value="ECO:0007669"/>
    <property type="project" value="UniProtKB-ARBA"/>
</dbReference>
<dbReference type="CDD" id="cd00761">
    <property type="entry name" value="Glyco_tranf_GTA_type"/>
    <property type="match status" value="1"/>
</dbReference>
<dbReference type="SUPFAM" id="SSF53448">
    <property type="entry name" value="Nucleotide-diphospho-sugar transferases"/>
    <property type="match status" value="1"/>
</dbReference>
<dbReference type="InterPro" id="IPR001173">
    <property type="entry name" value="Glyco_trans_2-like"/>
</dbReference>
<feature type="domain" description="Glycosyltransferase 2-like" evidence="1">
    <location>
        <begin position="4"/>
        <end position="163"/>
    </location>
</feature>
<dbReference type="Pfam" id="PF00535">
    <property type="entry name" value="Glycos_transf_2"/>
    <property type="match status" value="1"/>
</dbReference>
<organism evidence="2 3">
    <name type="scientific">Flavobacterium tibetense</name>
    <dbReference type="NCBI Taxonomy" id="2233533"/>
    <lineage>
        <taxon>Bacteria</taxon>
        <taxon>Pseudomonadati</taxon>
        <taxon>Bacteroidota</taxon>
        <taxon>Flavobacteriia</taxon>
        <taxon>Flavobacteriales</taxon>
        <taxon>Flavobacteriaceae</taxon>
        <taxon>Flavobacterium</taxon>
    </lineage>
</organism>
<protein>
    <recommendedName>
        <fullName evidence="1">Glycosyltransferase 2-like domain-containing protein</fullName>
    </recommendedName>
</protein>
<evidence type="ECO:0000313" key="2">
    <source>
        <dbReference type="EMBL" id="RBA27880.1"/>
    </source>
</evidence>
<dbReference type="EMBL" id="QLST01000011">
    <property type="protein sequence ID" value="RBA27880.1"/>
    <property type="molecule type" value="Genomic_DNA"/>
</dbReference>
<keyword evidence="3" id="KW-1185">Reference proteome</keyword>
<dbReference type="InterPro" id="IPR029044">
    <property type="entry name" value="Nucleotide-diphossugar_trans"/>
</dbReference>
<comment type="caution">
    <text evidence="2">The sequence shown here is derived from an EMBL/GenBank/DDBJ whole genome shotgun (WGS) entry which is preliminary data.</text>
</comment>